<proteinExistence type="predicted"/>
<evidence type="ECO:0000259" key="4">
    <source>
        <dbReference type="PROSITE" id="PS51084"/>
    </source>
</evidence>
<evidence type="ECO:0000256" key="1">
    <source>
        <dbReference type="PIRSR" id="PIRSR601310-1"/>
    </source>
</evidence>
<dbReference type="AlphaFoldDB" id="K8Z9Y6"/>
<dbReference type="PATRIC" id="fig|1234409.3.peg.95"/>
<dbReference type="InterPro" id="IPR019808">
    <property type="entry name" value="Histidine_triad_CS"/>
</dbReference>
<dbReference type="PANTHER" id="PTHR46648">
    <property type="entry name" value="HIT FAMILY PROTEIN 1"/>
    <property type="match status" value="1"/>
</dbReference>
<reference evidence="5 6" key="1">
    <citation type="journal article" date="2013" name="Genome Announc.">
        <title>Draft Genome Sequence of Catellicoccus marimammalium, a Novel Species Commonly Found in Gull Feces.</title>
        <authorList>
            <person name="Weigand M.R."/>
            <person name="Ryu H."/>
            <person name="Bozcek L."/>
            <person name="Konstantinidis K.T."/>
            <person name="Santo Domingo J.W."/>
        </authorList>
    </citation>
    <scope>NUCLEOTIDE SEQUENCE [LARGE SCALE GENOMIC DNA]</scope>
    <source>
        <strain evidence="5 6">M35/04/3</strain>
    </source>
</reference>
<dbReference type="PROSITE" id="PS51084">
    <property type="entry name" value="HIT_2"/>
    <property type="match status" value="1"/>
</dbReference>
<dbReference type="InterPro" id="IPR036265">
    <property type="entry name" value="HIT-like_sf"/>
</dbReference>
<feature type="short sequence motif" description="Histidine triad motif" evidence="2 3">
    <location>
        <begin position="98"/>
        <end position="102"/>
    </location>
</feature>
<sequence>MKDCIFCKIAQKEIPSYKIYEDDVVYAFLDLSQVTPGHTLVIPKTHCQDIFEYDATLAGEVFARIPKIARALQAAFPEMKGLNILNNNRELAGQTVFHSHIHLLPRYAQNDGLTIEFTDHSSQYTEEEMKRIANRIAEELEGEK</sequence>
<dbReference type="SUPFAM" id="SSF54197">
    <property type="entry name" value="HIT-like"/>
    <property type="match status" value="1"/>
</dbReference>
<dbReference type="Gene3D" id="3.30.428.10">
    <property type="entry name" value="HIT-like"/>
    <property type="match status" value="1"/>
</dbReference>
<organism evidence="5 6">
    <name type="scientific">Catellicoccus marimammalium M35/04/3</name>
    <dbReference type="NCBI Taxonomy" id="1234409"/>
    <lineage>
        <taxon>Bacteria</taxon>
        <taxon>Bacillati</taxon>
        <taxon>Bacillota</taxon>
        <taxon>Bacilli</taxon>
        <taxon>Lactobacillales</taxon>
        <taxon>Enterococcaceae</taxon>
        <taxon>Catellicoccus</taxon>
    </lineage>
</organism>
<dbReference type="Pfam" id="PF01230">
    <property type="entry name" value="HIT"/>
    <property type="match status" value="1"/>
</dbReference>
<dbReference type="PROSITE" id="PS00892">
    <property type="entry name" value="HIT_1"/>
    <property type="match status" value="1"/>
</dbReference>
<accession>K8Z9Y6</accession>
<dbReference type="CDD" id="cd01277">
    <property type="entry name" value="HINT_subgroup"/>
    <property type="match status" value="1"/>
</dbReference>
<evidence type="ECO:0000313" key="6">
    <source>
        <dbReference type="Proteomes" id="UP000016057"/>
    </source>
</evidence>
<evidence type="ECO:0000256" key="3">
    <source>
        <dbReference type="PROSITE-ProRule" id="PRU00464"/>
    </source>
</evidence>
<dbReference type="STRING" id="1234409.C683_0123"/>
<dbReference type="GO" id="GO:0009117">
    <property type="term" value="P:nucleotide metabolic process"/>
    <property type="evidence" value="ECO:0007669"/>
    <property type="project" value="TreeGrafter"/>
</dbReference>
<dbReference type="PANTHER" id="PTHR46648:SF1">
    <property type="entry name" value="ADENOSINE 5'-MONOPHOSPHORAMIDASE HNT1"/>
    <property type="match status" value="1"/>
</dbReference>
<dbReference type="InterPro" id="IPR001310">
    <property type="entry name" value="Histidine_triad_HIT"/>
</dbReference>
<gene>
    <name evidence="5" type="ORF">C683_0123</name>
</gene>
<keyword evidence="6" id="KW-1185">Reference proteome</keyword>
<dbReference type="InterPro" id="IPR011146">
    <property type="entry name" value="HIT-like"/>
</dbReference>
<dbReference type="EMBL" id="AMYT01000007">
    <property type="protein sequence ID" value="EKU27864.1"/>
    <property type="molecule type" value="Genomic_DNA"/>
</dbReference>
<dbReference type="FunFam" id="3.30.428.10:FF:000014">
    <property type="entry name" value="Putative histidine triad (HIT) protein"/>
    <property type="match status" value="1"/>
</dbReference>
<dbReference type="RefSeq" id="WP_009488289.1">
    <property type="nucleotide sequence ID" value="NZ_AMYT01000007.1"/>
</dbReference>
<dbReference type="Proteomes" id="UP000016057">
    <property type="component" value="Unassembled WGS sequence"/>
</dbReference>
<dbReference type="GO" id="GO:0003824">
    <property type="term" value="F:catalytic activity"/>
    <property type="evidence" value="ECO:0007669"/>
    <property type="project" value="InterPro"/>
</dbReference>
<evidence type="ECO:0000313" key="5">
    <source>
        <dbReference type="EMBL" id="EKU27864.1"/>
    </source>
</evidence>
<feature type="active site" description="Tele-AMP-histidine intermediate" evidence="1">
    <location>
        <position position="100"/>
    </location>
</feature>
<name>K8Z9Y6_9ENTE</name>
<comment type="caution">
    <text evidence="5">The sequence shown here is derived from an EMBL/GenBank/DDBJ whole genome shotgun (WGS) entry which is preliminary data.</text>
</comment>
<dbReference type="eggNOG" id="COG0537">
    <property type="taxonomic scope" value="Bacteria"/>
</dbReference>
<protein>
    <submittedName>
        <fullName evidence="5">Histidine triad (HIT) nucleotide-binding protein</fullName>
    </submittedName>
</protein>
<dbReference type="PRINTS" id="PR00332">
    <property type="entry name" value="HISTRIAD"/>
</dbReference>
<dbReference type="OrthoDB" id="9784774at2"/>
<feature type="domain" description="HIT" evidence="4">
    <location>
        <begin position="5"/>
        <end position="114"/>
    </location>
</feature>
<dbReference type="InterPro" id="IPR039384">
    <property type="entry name" value="HINT"/>
</dbReference>
<evidence type="ECO:0000256" key="2">
    <source>
        <dbReference type="PIRSR" id="PIRSR601310-3"/>
    </source>
</evidence>